<feature type="transmembrane region" description="Helical" evidence="7">
    <location>
        <begin position="265"/>
        <end position="290"/>
    </location>
</feature>
<keyword evidence="10" id="KW-1185">Reference proteome</keyword>
<dbReference type="InterPro" id="IPR001173">
    <property type="entry name" value="Glyco_trans_2-like"/>
</dbReference>
<dbReference type="CDD" id="cd04187">
    <property type="entry name" value="DPM1_like_bac"/>
    <property type="match status" value="1"/>
</dbReference>
<dbReference type="OrthoDB" id="9807778at2"/>
<comment type="caution">
    <text evidence="9">The sequence shown here is derived from an EMBL/GenBank/DDBJ whole genome shotgun (WGS) entry which is preliminary data.</text>
</comment>
<keyword evidence="6 7" id="KW-0472">Membrane</keyword>
<dbReference type="InterPro" id="IPR050256">
    <property type="entry name" value="Glycosyltransferase_2"/>
</dbReference>
<keyword evidence="4 7" id="KW-0812">Transmembrane</keyword>
<evidence type="ECO:0000313" key="10">
    <source>
        <dbReference type="Proteomes" id="UP000315648"/>
    </source>
</evidence>
<dbReference type="Pfam" id="PF00535">
    <property type="entry name" value="Glycos_transf_2"/>
    <property type="match status" value="1"/>
</dbReference>
<name>A0A556QNI5_9BACT</name>
<evidence type="ECO:0000313" key="9">
    <source>
        <dbReference type="EMBL" id="TSJ78189.1"/>
    </source>
</evidence>
<dbReference type="InterPro" id="IPR029044">
    <property type="entry name" value="Nucleotide-diphossugar_trans"/>
</dbReference>
<dbReference type="AlphaFoldDB" id="A0A556QNI5"/>
<dbReference type="PANTHER" id="PTHR48090">
    <property type="entry name" value="UNDECAPRENYL-PHOSPHATE 4-DEOXY-4-FORMAMIDO-L-ARABINOSE TRANSFERASE-RELATED"/>
    <property type="match status" value="1"/>
</dbReference>
<dbReference type="SUPFAM" id="SSF53448">
    <property type="entry name" value="Nucleotide-diphospho-sugar transferases"/>
    <property type="match status" value="1"/>
</dbReference>
<evidence type="ECO:0000256" key="2">
    <source>
        <dbReference type="ARBA" id="ARBA00022676"/>
    </source>
</evidence>
<evidence type="ECO:0000256" key="4">
    <source>
        <dbReference type="ARBA" id="ARBA00022692"/>
    </source>
</evidence>
<evidence type="ECO:0000259" key="8">
    <source>
        <dbReference type="Pfam" id="PF00535"/>
    </source>
</evidence>
<evidence type="ECO:0000256" key="3">
    <source>
        <dbReference type="ARBA" id="ARBA00022679"/>
    </source>
</evidence>
<keyword evidence="2" id="KW-0328">Glycosyltransferase</keyword>
<dbReference type="Proteomes" id="UP000315648">
    <property type="component" value="Unassembled WGS sequence"/>
</dbReference>
<accession>A0A556QNI5</accession>
<evidence type="ECO:0000256" key="5">
    <source>
        <dbReference type="ARBA" id="ARBA00022989"/>
    </source>
</evidence>
<evidence type="ECO:0000256" key="1">
    <source>
        <dbReference type="ARBA" id="ARBA00004141"/>
    </source>
</evidence>
<gene>
    <name evidence="9" type="ORF">FPL22_02455</name>
</gene>
<dbReference type="PANTHER" id="PTHR48090:SF1">
    <property type="entry name" value="PROPHAGE BACTOPRENOL GLUCOSYL TRANSFERASE HOMOLOG"/>
    <property type="match status" value="1"/>
</dbReference>
<keyword evidence="3 9" id="KW-0808">Transferase</keyword>
<dbReference type="EMBL" id="VMBG01000001">
    <property type="protein sequence ID" value="TSJ78189.1"/>
    <property type="molecule type" value="Genomic_DNA"/>
</dbReference>
<dbReference type="GO" id="GO:0016757">
    <property type="term" value="F:glycosyltransferase activity"/>
    <property type="evidence" value="ECO:0007669"/>
    <property type="project" value="UniProtKB-KW"/>
</dbReference>
<feature type="transmembrane region" description="Helical" evidence="7">
    <location>
        <begin position="233"/>
        <end position="259"/>
    </location>
</feature>
<evidence type="ECO:0000256" key="6">
    <source>
        <dbReference type="ARBA" id="ARBA00023136"/>
    </source>
</evidence>
<evidence type="ECO:0000256" key="7">
    <source>
        <dbReference type="SAM" id="Phobius"/>
    </source>
</evidence>
<dbReference type="Gene3D" id="3.90.550.10">
    <property type="entry name" value="Spore Coat Polysaccharide Biosynthesis Protein SpsA, Chain A"/>
    <property type="match status" value="1"/>
</dbReference>
<proteinExistence type="predicted"/>
<protein>
    <submittedName>
        <fullName evidence="9">Glycosyltransferase family 2 protein</fullName>
    </submittedName>
</protein>
<organism evidence="9 10">
    <name type="scientific">Rariglobus hedericola</name>
    <dbReference type="NCBI Taxonomy" id="2597822"/>
    <lineage>
        <taxon>Bacteria</taxon>
        <taxon>Pseudomonadati</taxon>
        <taxon>Verrucomicrobiota</taxon>
        <taxon>Opitutia</taxon>
        <taxon>Opitutales</taxon>
        <taxon>Opitutaceae</taxon>
        <taxon>Rariglobus</taxon>
    </lineage>
</organism>
<comment type="subcellular location">
    <subcellularLocation>
        <location evidence="1">Membrane</location>
        <topology evidence="1">Multi-pass membrane protein</topology>
    </subcellularLocation>
</comment>
<sequence>MSHMRIELSVVMPCYNEAEGLAQAIRRVHAVCKGLFLTHEILIIDDGSTDGSWAIVEDAAQSIPEVRGLRFSRNFGHEAASSAGLRHARGIQVLILDADLQDPPELLAELRAKMAEGYDVVYGVRRSRAGESWLKLVSAKLFYRVFNLLTDNPIPEDTGDFRLMTRRAVDAFVAMPESVVFLRGMISWIGFPQVGIYYDRKPRETGRSKYNFRKLLGLCIEAITGFSVRPLRIAFVMSMALFLGALGLTAVILIGWLSGRGSSDIALVMMVISFIGGVQTLVMGVIGEYLGKLFVESKGRPLYLIRDTIDKAALDAESR</sequence>
<feature type="domain" description="Glycosyltransferase 2-like" evidence="8">
    <location>
        <begin position="9"/>
        <end position="170"/>
    </location>
</feature>
<keyword evidence="5 7" id="KW-1133">Transmembrane helix</keyword>
<reference evidence="9 10" key="1">
    <citation type="submission" date="2019-07" db="EMBL/GenBank/DDBJ databases">
        <title>Description of 53C-WASEF.</title>
        <authorList>
            <person name="Pitt A."/>
            <person name="Hahn M.W."/>
        </authorList>
    </citation>
    <scope>NUCLEOTIDE SEQUENCE [LARGE SCALE GENOMIC DNA]</scope>
    <source>
        <strain evidence="9 10">53C-WASEF</strain>
    </source>
</reference>
<dbReference type="GO" id="GO:0005886">
    <property type="term" value="C:plasma membrane"/>
    <property type="evidence" value="ECO:0007669"/>
    <property type="project" value="TreeGrafter"/>
</dbReference>